<accession>A0A100XVZ8</accession>
<sequence length="156" mass="17317">MPGRVPNAVARVAYFDGASAVFLVKRDHGRRVKKETVRGWNPWIPVPYVLIPEGFKGLVERAYREKKELSTVFVLDATDIEALEKEEYEFKVSLSGKGAVYSVRGYNAGESLVDVLGIPFKIEGLPPKEWVSARGKKLLVARAEMLPSGRARAGDQ</sequence>
<proteinExistence type="predicted"/>
<comment type="caution">
    <text evidence="1">The sequence shown here is derived from an EMBL/GenBank/DDBJ whole genome shotgun (WGS) entry which is preliminary data.</text>
</comment>
<dbReference type="EMBL" id="LLYW01000041">
    <property type="protein sequence ID" value="KUH32057.1"/>
    <property type="molecule type" value="Genomic_DNA"/>
</dbReference>
<dbReference type="AlphaFoldDB" id="A0A100XVZ8"/>
<evidence type="ECO:0000313" key="1">
    <source>
        <dbReference type="EMBL" id="KUH32057.1"/>
    </source>
</evidence>
<protein>
    <submittedName>
        <fullName evidence="1">Uncharacterized protein</fullName>
    </submittedName>
</protein>
<dbReference type="Proteomes" id="UP000053462">
    <property type="component" value="Unassembled WGS sequence"/>
</dbReference>
<evidence type="ECO:0000313" key="2">
    <source>
        <dbReference type="Proteomes" id="UP000053462"/>
    </source>
</evidence>
<name>A0A100XVZ8_9EURY</name>
<dbReference type="OrthoDB" id="101880at2157"/>
<keyword evidence="2" id="KW-1185">Reference proteome</keyword>
<organism evidence="1 2">
    <name type="scientific">Thermococcus celericrescens</name>
    <dbReference type="NCBI Taxonomy" id="227598"/>
    <lineage>
        <taxon>Archaea</taxon>
        <taxon>Methanobacteriati</taxon>
        <taxon>Methanobacteriota</taxon>
        <taxon>Thermococci</taxon>
        <taxon>Thermococcales</taxon>
        <taxon>Thermococcaceae</taxon>
        <taxon>Thermococcus</taxon>
    </lineage>
</organism>
<reference evidence="1 2" key="1">
    <citation type="submission" date="2015-10" db="EMBL/GenBank/DDBJ databases">
        <title>Draft genome sequence of Thermococcus celericrescens strain DSM 17994.</title>
        <authorList>
            <person name="Hong S.-J."/>
            <person name="Park C.-E."/>
            <person name="Shin J.-H."/>
        </authorList>
    </citation>
    <scope>NUCLEOTIDE SEQUENCE [LARGE SCALE GENOMIC DNA]</scope>
    <source>
        <strain evidence="1 2">DSM 17994</strain>
    </source>
</reference>
<dbReference type="STRING" id="227598.APY94_11115"/>
<gene>
    <name evidence="1" type="ORF">APY94_11115</name>
</gene>
<dbReference type="RefSeq" id="WP_058939699.1">
    <property type="nucleotide sequence ID" value="NZ_LLYW01000041.1"/>
</dbReference>